<dbReference type="AlphaFoldDB" id="A0AAV5WMW6"/>
<dbReference type="EMBL" id="BTSY01000006">
    <property type="protein sequence ID" value="GMT32069.1"/>
    <property type="molecule type" value="Genomic_DNA"/>
</dbReference>
<proteinExistence type="predicted"/>
<feature type="coiled-coil region" evidence="1">
    <location>
        <begin position="77"/>
        <end position="128"/>
    </location>
</feature>
<gene>
    <name evidence="2" type="ORF">PFISCL1PPCAC_23366</name>
</gene>
<comment type="caution">
    <text evidence="2">The sequence shown here is derived from an EMBL/GenBank/DDBJ whole genome shotgun (WGS) entry which is preliminary data.</text>
</comment>
<evidence type="ECO:0000256" key="1">
    <source>
        <dbReference type="SAM" id="Coils"/>
    </source>
</evidence>
<evidence type="ECO:0008006" key="4">
    <source>
        <dbReference type="Google" id="ProtNLM"/>
    </source>
</evidence>
<protein>
    <recommendedName>
        <fullName evidence="4">GYF domain-containing protein</fullName>
    </recommendedName>
</protein>
<sequence length="330" mass="38087">MKDRIFFKEEDNLRGPFTERQVQEGYRKGWFESRPAQFHFTIEGGSSPVASSEWFSLEELRLRNGIGCPFKWIDRSINEEGEKRKREEESMKKIEETLAALRIECESVTKLEERIEKAEKAIENLPAHRPSTTAVSEKANTTANSEEREVAQLLDSFPQFAFALLEVLNLEVEYEGQKLKEFPFVGINDYLERMTRLVVGDDKRRKQFANVLNELLSALVCTACGSCGNVFFNAKQLILHFIDRDGIHSLQPVMVAPIEVIRTLMIDFLIEWKKEEEEVNSRGKNIATMVYRPTDEFAGQIEADIDHNRMKLLFDGGRMGRRAQGRSRTR</sequence>
<dbReference type="Proteomes" id="UP001432322">
    <property type="component" value="Unassembled WGS sequence"/>
</dbReference>
<evidence type="ECO:0000313" key="2">
    <source>
        <dbReference type="EMBL" id="GMT32069.1"/>
    </source>
</evidence>
<accession>A0AAV5WMW6</accession>
<keyword evidence="1" id="KW-0175">Coiled coil</keyword>
<evidence type="ECO:0000313" key="3">
    <source>
        <dbReference type="Proteomes" id="UP001432322"/>
    </source>
</evidence>
<organism evidence="2 3">
    <name type="scientific">Pristionchus fissidentatus</name>
    <dbReference type="NCBI Taxonomy" id="1538716"/>
    <lineage>
        <taxon>Eukaryota</taxon>
        <taxon>Metazoa</taxon>
        <taxon>Ecdysozoa</taxon>
        <taxon>Nematoda</taxon>
        <taxon>Chromadorea</taxon>
        <taxon>Rhabditida</taxon>
        <taxon>Rhabditina</taxon>
        <taxon>Diplogasteromorpha</taxon>
        <taxon>Diplogasteroidea</taxon>
        <taxon>Neodiplogasteridae</taxon>
        <taxon>Pristionchus</taxon>
    </lineage>
</organism>
<reference evidence="2" key="1">
    <citation type="submission" date="2023-10" db="EMBL/GenBank/DDBJ databases">
        <title>Genome assembly of Pristionchus species.</title>
        <authorList>
            <person name="Yoshida K."/>
            <person name="Sommer R.J."/>
        </authorList>
    </citation>
    <scope>NUCLEOTIDE SEQUENCE</scope>
    <source>
        <strain evidence="2">RS5133</strain>
    </source>
</reference>
<name>A0AAV5WMW6_9BILA</name>
<keyword evidence="3" id="KW-1185">Reference proteome</keyword>